<accession>A0A9K3PGL1</accession>
<keyword evidence="6" id="KW-0723">Serine/threonine-protein kinase</keyword>
<dbReference type="PROSITE" id="PS50011">
    <property type="entry name" value="PROTEIN_KINASE_DOM"/>
    <property type="match status" value="1"/>
</dbReference>
<dbReference type="OrthoDB" id="414540at2759"/>
<proteinExistence type="predicted"/>
<feature type="binding site" evidence="3">
    <location>
        <position position="535"/>
    </location>
    <ligand>
        <name>ATP</name>
        <dbReference type="ChEBI" id="CHEBI:30616"/>
    </ligand>
</feature>
<evidence type="ECO:0000256" key="4">
    <source>
        <dbReference type="SAM" id="MobiDB-lite"/>
    </source>
</evidence>
<feature type="domain" description="Protein kinase" evidence="5">
    <location>
        <begin position="506"/>
        <end position="763"/>
    </location>
</feature>
<dbReference type="EMBL" id="JAGRRH010000023">
    <property type="protein sequence ID" value="KAG7344174.1"/>
    <property type="molecule type" value="Genomic_DNA"/>
</dbReference>
<feature type="compositionally biased region" description="Polar residues" evidence="4">
    <location>
        <begin position="1"/>
        <end position="11"/>
    </location>
</feature>
<evidence type="ECO:0000256" key="3">
    <source>
        <dbReference type="PROSITE-ProRule" id="PRU10141"/>
    </source>
</evidence>
<keyword evidence="6" id="KW-0418">Kinase</keyword>
<feature type="compositionally biased region" description="Basic and acidic residues" evidence="4">
    <location>
        <begin position="415"/>
        <end position="425"/>
    </location>
</feature>
<dbReference type="PROSITE" id="PS00108">
    <property type="entry name" value="PROTEIN_KINASE_ST"/>
    <property type="match status" value="1"/>
</dbReference>
<dbReference type="SMART" id="SM00220">
    <property type="entry name" value="S_TKc"/>
    <property type="match status" value="1"/>
</dbReference>
<dbReference type="InterPro" id="IPR000719">
    <property type="entry name" value="Prot_kinase_dom"/>
</dbReference>
<reference evidence="6" key="1">
    <citation type="journal article" date="2021" name="Sci. Rep.">
        <title>Diploid genomic architecture of Nitzschia inconspicua, an elite biomass production diatom.</title>
        <authorList>
            <person name="Oliver A."/>
            <person name="Podell S."/>
            <person name="Pinowska A."/>
            <person name="Traller J.C."/>
            <person name="Smith S.R."/>
            <person name="McClure R."/>
            <person name="Beliaev A."/>
            <person name="Bohutskyi P."/>
            <person name="Hill E.A."/>
            <person name="Rabines A."/>
            <person name="Zheng H."/>
            <person name="Allen L.Z."/>
            <person name="Kuo A."/>
            <person name="Grigoriev I.V."/>
            <person name="Allen A.E."/>
            <person name="Hazlebeck D."/>
            <person name="Allen E.E."/>
        </authorList>
    </citation>
    <scope>NUCLEOTIDE SEQUENCE</scope>
    <source>
        <strain evidence="6">Hildebrandi</strain>
    </source>
</reference>
<name>A0A9K3PGL1_9STRA</name>
<keyword evidence="2 3" id="KW-0067">ATP-binding</keyword>
<dbReference type="Pfam" id="PF00069">
    <property type="entry name" value="Pkinase"/>
    <property type="match status" value="1"/>
</dbReference>
<feature type="compositionally biased region" description="Basic and acidic residues" evidence="4">
    <location>
        <begin position="398"/>
        <end position="408"/>
    </location>
</feature>
<gene>
    <name evidence="6" type="ORF">IV203_022182</name>
</gene>
<dbReference type="Proteomes" id="UP000693970">
    <property type="component" value="Unassembled WGS sequence"/>
</dbReference>
<feature type="region of interest" description="Disordered" evidence="4">
    <location>
        <begin position="382"/>
        <end position="464"/>
    </location>
</feature>
<comment type="caution">
    <text evidence="6">The sequence shown here is derived from an EMBL/GenBank/DDBJ whole genome shotgun (WGS) entry which is preliminary data.</text>
</comment>
<dbReference type="CDD" id="cd05117">
    <property type="entry name" value="STKc_CAMK"/>
    <property type="match status" value="1"/>
</dbReference>
<dbReference type="InterPro" id="IPR008271">
    <property type="entry name" value="Ser/Thr_kinase_AS"/>
</dbReference>
<reference evidence="6" key="2">
    <citation type="submission" date="2021-04" db="EMBL/GenBank/DDBJ databases">
        <authorList>
            <person name="Podell S."/>
        </authorList>
    </citation>
    <scope>NUCLEOTIDE SEQUENCE</scope>
    <source>
        <strain evidence="6">Hildebrandi</strain>
    </source>
</reference>
<dbReference type="FunFam" id="1.10.510.10:FF:000571">
    <property type="entry name" value="Maternal embryonic leucine zipper kinase"/>
    <property type="match status" value="1"/>
</dbReference>
<evidence type="ECO:0000256" key="2">
    <source>
        <dbReference type="ARBA" id="ARBA00022840"/>
    </source>
</evidence>
<dbReference type="GO" id="GO:0004674">
    <property type="term" value="F:protein serine/threonine kinase activity"/>
    <property type="evidence" value="ECO:0007669"/>
    <property type="project" value="UniProtKB-KW"/>
</dbReference>
<dbReference type="AlphaFoldDB" id="A0A9K3PGL1"/>
<protein>
    <submittedName>
        <fullName evidence="6">Serine/threonine protein kinase</fullName>
    </submittedName>
</protein>
<dbReference type="GO" id="GO:0005524">
    <property type="term" value="F:ATP binding"/>
    <property type="evidence" value="ECO:0007669"/>
    <property type="project" value="UniProtKB-UniRule"/>
</dbReference>
<feature type="region of interest" description="Disordered" evidence="4">
    <location>
        <begin position="818"/>
        <end position="838"/>
    </location>
</feature>
<organism evidence="6 7">
    <name type="scientific">Nitzschia inconspicua</name>
    <dbReference type="NCBI Taxonomy" id="303405"/>
    <lineage>
        <taxon>Eukaryota</taxon>
        <taxon>Sar</taxon>
        <taxon>Stramenopiles</taxon>
        <taxon>Ochrophyta</taxon>
        <taxon>Bacillariophyta</taxon>
        <taxon>Bacillariophyceae</taxon>
        <taxon>Bacillariophycidae</taxon>
        <taxon>Bacillariales</taxon>
        <taxon>Bacillariaceae</taxon>
        <taxon>Nitzschia</taxon>
    </lineage>
</organism>
<feature type="region of interest" description="Disordered" evidence="4">
    <location>
        <begin position="1"/>
        <end position="20"/>
    </location>
</feature>
<sequence length="838" mass="94176">MSSQNNGTNVNCAKRHNHHHTLSSEDKADVFLSHQYRLGLTSSPSQSSFRVLALLFYEEIDSDKDITSSSKPLAHLPPWIKHEVPSVQYENGSNGRNSRKRTFIVGTNDEPGYIGGAICAERSAMVQLRFLPSFRITKLVIATDSVQPIACGMLCREFLAGHASVPWDLEVISTACQCSRCGLRDEELFLQKTACTDEHDEHSIPTLCTTIAELYPYPSPYTRLTAAQSVALGERYNESLKSSDDLTGLQETAKRLLELAIIEAKANISEIHPIQFGAAAMLEDESIVTSHQSSALEYGCTLDAVSQLVPHFKDEDLRPVMLVQADQFGIAHAPFAPARSFLSEHSFQDCMILLHETPSLENVADNFDRWKLKEVCVSDLAPNAPDWKTTTDTDDDDGPRCERPEHENHRRRRPPSRERSQDKDQSMLAPPEGYASNPTPKMSSRKRPSSPNSSSELDDSSAHKEKLKIVSQDLVNKFNESKGSFSSELSQSVNDSALGLSFDDVYEKQEMLGEGGFAFVYRCFHKERGKAYAVKEIFSENYETSGQSMSHEIFSLKRLKDIPYIVRLLDVFKEPDTTRLIMEEMTGGDLLDRLYEKEVFTEEESRKISRRLLEALFFCHKKGIAHRDVKPENILLVDKSDDTKIKLADFGCSHPIDARNCLHTMCGSPQYAAPEIYQHVYGYDERCDLWSAGVVIFVILGGYAPFEGDPAELPSIICEGHFKFDYPEWKDISFPPMHLIKRLLVVDPDDRATVEEALDSQWLKRRDKDRLKQHAANLDGTSTGAFHAWVKLNNSSNHTISSYAVDVLFSDGSDGIKGEEVEEEFGGDDSMNMEELKP</sequence>
<keyword evidence="6" id="KW-0808">Transferase</keyword>
<dbReference type="PANTHER" id="PTHR24347">
    <property type="entry name" value="SERINE/THREONINE-PROTEIN KINASE"/>
    <property type="match status" value="1"/>
</dbReference>
<keyword evidence="7" id="KW-1185">Reference proteome</keyword>
<dbReference type="PROSITE" id="PS00107">
    <property type="entry name" value="PROTEIN_KINASE_ATP"/>
    <property type="match status" value="1"/>
</dbReference>
<evidence type="ECO:0000313" key="6">
    <source>
        <dbReference type="EMBL" id="KAG7344174.1"/>
    </source>
</evidence>
<evidence type="ECO:0000259" key="5">
    <source>
        <dbReference type="PROSITE" id="PS50011"/>
    </source>
</evidence>
<dbReference type="InterPro" id="IPR017441">
    <property type="entry name" value="Protein_kinase_ATP_BS"/>
</dbReference>
<keyword evidence="1 3" id="KW-0547">Nucleotide-binding</keyword>
<evidence type="ECO:0000256" key="1">
    <source>
        <dbReference type="ARBA" id="ARBA00022741"/>
    </source>
</evidence>
<evidence type="ECO:0000313" key="7">
    <source>
        <dbReference type="Proteomes" id="UP000693970"/>
    </source>
</evidence>